<dbReference type="Gene3D" id="3.40.50.410">
    <property type="entry name" value="von Willebrand factor, type A domain"/>
    <property type="match status" value="1"/>
</dbReference>
<dbReference type="InterPro" id="IPR002035">
    <property type="entry name" value="VWF_A"/>
</dbReference>
<dbReference type="Proteomes" id="UP000694388">
    <property type="component" value="Unplaced"/>
</dbReference>
<dbReference type="InterPro" id="IPR036465">
    <property type="entry name" value="vWFA_dom_sf"/>
</dbReference>
<reference evidence="2" key="2">
    <citation type="submission" date="2025-09" db="UniProtKB">
        <authorList>
            <consortium name="Ensembl"/>
        </authorList>
    </citation>
    <scope>IDENTIFICATION</scope>
</reference>
<keyword evidence="3" id="KW-1185">Reference proteome</keyword>
<dbReference type="SUPFAM" id="SSF53300">
    <property type="entry name" value="vWA-like"/>
    <property type="match status" value="1"/>
</dbReference>
<dbReference type="Pfam" id="PF00092">
    <property type="entry name" value="VWA"/>
    <property type="match status" value="1"/>
</dbReference>
<organism evidence="2 3">
    <name type="scientific">Eptatretus burgeri</name>
    <name type="common">Inshore hagfish</name>
    <dbReference type="NCBI Taxonomy" id="7764"/>
    <lineage>
        <taxon>Eukaryota</taxon>
        <taxon>Metazoa</taxon>
        <taxon>Chordata</taxon>
        <taxon>Craniata</taxon>
        <taxon>Vertebrata</taxon>
        <taxon>Cyclostomata</taxon>
        <taxon>Myxini</taxon>
        <taxon>Myxiniformes</taxon>
        <taxon>Myxinidae</taxon>
        <taxon>Eptatretinae</taxon>
        <taxon>Eptatretus</taxon>
    </lineage>
</organism>
<dbReference type="Gene3D" id="2.60.120.200">
    <property type="match status" value="1"/>
</dbReference>
<accession>A0A8C4X0M4</accession>
<dbReference type="InterPro" id="IPR050525">
    <property type="entry name" value="ECM_Assembly_Org"/>
</dbReference>
<sequence length="222" mass="24332">MTRSLNLILDTYSSAVATQRAAQNIRYSGGNTQTGNAIAYVVQNVFSEAAGARPLRPGISRVLILLTDGRSQDPVLGPALQAHKAGIRIFAIGVGEAVREELGEVASEPDTAHVFHVSDYEAIDRIRDQLRQRICQNVLCPNIQVENRNNTNELLDVPGFDLMDLFGLLRNIDLPEARGPKGYTSLRLGSVPLAQITESIFPQGLPDEYAFVTTFDFRTNHG</sequence>
<evidence type="ECO:0000313" key="3">
    <source>
        <dbReference type="Proteomes" id="UP000694388"/>
    </source>
</evidence>
<dbReference type="AlphaFoldDB" id="A0A8C4X0M4"/>
<dbReference type="PANTHER" id="PTHR24020:SF87">
    <property type="entry name" value="COLLAGEN ALPHA-1(VI) CHAIN-LIKE"/>
    <property type="match status" value="1"/>
</dbReference>
<evidence type="ECO:0000259" key="1">
    <source>
        <dbReference type="PROSITE" id="PS50234"/>
    </source>
</evidence>
<reference evidence="2" key="1">
    <citation type="submission" date="2025-08" db="UniProtKB">
        <authorList>
            <consortium name="Ensembl"/>
        </authorList>
    </citation>
    <scope>IDENTIFICATION</scope>
</reference>
<evidence type="ECO:0000313" key="2">
    <source>
        <dbReference type="Ensembl" id="ENSEBUP00000024713.1"/>
    </source>
</evidence>
<dbReference type="PROSITE" id="PS50234">
    <property type="entry name" value="VWFA"/>
    <property type="match status" value="1"/>
</dbReference>
<name>A0A8C4X0M4_EPTBU</name>
<dbReference type="GeneTree" id="ENSGT00940000153769"/>
<dbReference type="Ensembl" id="ENSEBUT00000025289.1">
    <property type="protein sequence ID" value="ENSEBUP00000024713.1"/>
    <property type="gene ID" value="ENSEBUG00000015253.1"/>
</dbReference>
<proteinExistence type="predicted"/>
<dbReference type="SMART" id="SM00327">
    <property type="entry name" value="VWA"/>
    <property type="match status" value="1"/>
</dbReference>
<dbReference type="PANTHER" id="PTHR24020">
    <property type="entry name" value="COLLAGEN ALPHA"/>
    <property type="match status" value="1"/>
</dbReference>
<protein>
    <recommendedName>
        <fullName evidence="1">VWFA domain-containing protein</fullName>
    </recommendedName>
</protein>
<feature type="domain" description="VWFA" evidence="1">
    <location>
        <begin position="9"/>
        <end position="130"/>
    </location>
</feature>